<keyword evidence="2" id="KW-0812">Transmembrane</keyword>
<keyword evidence="2" id="KW-1133">Transmembrane helix</keyword>
<dbReference type="OrthoDB" id="9810874at2"/>
<dbReference type="EMBL" id="JTFC01000003">
    <property type="protein sequence ID" value="RUS58364.1"/>
    <property type="molecule type" value="Genomic_DNA"/>
</dbReference>
<feature type="compositionally biased region" description="Polar residues" evidence="1">
    <location>
        <begin position="92"/>
        <end position="101"/>
    </location>
</feature>
<accession>A0A433RYK7</accession>
<feature type="region of interest" description="Disordered" evidence="1">
    <location>
        <begin position="147"/>
        <end position="166"/>
    </location>
</feature>
<dbReference type="PANTHER" id="PTHR35792">
    <property type="entry name" value="GENERAL STRESS PROTEIN"/>
    <property type="match status" value="1"/>
</dbReference>
<dbReference type="Pfam" id="PF12732">
    <property type="entry name" value="YtxH"/>
    <property type="match status" value="1"/>
</dbReference>
<feature type="region of interest" description="Disordered" evidence="1">
    <location>
        <begin position="70"/>
        <end position="134"/>
    </location>
</feature>
<sequence length="166" mass="17917">MTAEKPNYNEVKNQYLPQPYANAGELYEDSSSVNGKDFVIGALVGGILGAAAALLLAPKAGKELRQDVSTQASSLKEKSANYSTTVKEKATDLSQKVQEQSAKVVDKAKSLKSQATPPLDDGTVSSEGEEPIEEILDRTVTEVEDEEKAFEDSVFVNPEKQLPPKE</sequence>
<dbReference type="Proteomes" id="UP000288623">
    <property type="component" value="Unassembled WGS sequence"/>
</dbReference>
<dbReference type="InterPro" id="IPR024623">
    <property type="entry name" value="YtxH"/>
</dbReference>
<evidence type="ECO:0000313" key="3">
    <source>
        <dbReference type="EMBL" id="RUS58364.1"/>
    </source>
</evidence>
<evidence type="ECO:0000256" key="2">
    <source>
        <dbReference type="SAM" id="Phobius"/>
    </source>
</evidence>
<dbReference type="InterPro" id="IPR052928">
    <property type="entry name" value="Desiccation-related_membrane"/>
</dbReference>
<feature type="transmembrane region" description="Helical" evidence="2">
    <location>
        <begin position="38"/>
        <end position="57"/>
    </location>
</feature>
<proteinExistence type="predicted"/>
<dbReference type="RefSeq" id="WP_126988990.1">
    <property type="nucleotide sequence ID" value="NZ_JTFC01000003.1"/>
</dbReference>
<reference evidence="3 4" key="1">
    <citation type="submission" date="2014-11" db="EMBL/GenBank/DDBJ databases">
        <title>Genome sequence and analysis of novel Kurthia sp.</title>
        <authorList>
            <person name="Lawson J.N."/>
            <person name="Gonzalez J.E."/>
            <person name="Rinauldi L."/>
            <person name="Xuan Z."/>
            <person name="Firman A."/>
            <person name="Shaddox L."/>
            <person name="Trudeau A."/>
            <person name="Shah S."/>
            <person name="Reiman D."/>
        </authorList>
    </citation>
    <scope>NUCLEOTIDE SEQUENCE [LARGE SCALE GENOMIC DNA]</scope>
    <source>
        <strain evidence="3 4">3B1D</strain>
    </source>
</reference>
<evidence type="ECO:0000256" key="1">
    <source>
        <dbReference type="SAM" id="MobiDB-lite"/>
    </source>
</evidence>
<gene>
    <name evidence="3" type="ORF">QI30_00385</name>
</gene>
<evidence type="ECO:0000313" key="4">
    <source>
        <dbReference type="Proteomes" id="UP000288623"/>
    </source>
</evidence>
<keyword evidence="4" id="KW-1185">Reference proteome</keyword>
<feature type="compositionally biased region" description="Polar residues" evidence="1">
    <location>
        <begin position="70"/>
        <end position="85"/>
    </location>
</feature>
<comment type="caution">
    <text evidence="3">The sequence shown here is derived from an EMBL/GenBank/DDBJ whole genome shotgun (WGS) entry which is preliminary data.</text>
</comment>
<dbReference type="AlphaFoldDB" id="A0A433RYK7"/>
<dbReference type="PANTHER" id="PTHR35792:SF1">
    <property type="entry name" value="SLL0268 PROTEIN"/>
    <property type="match status" value="1"/>
</dbReference>
<evidence type="ECO:0008006" key="5">
    <source>
        <dbReference type="Google" id="ProtNLM"/>
    </source>
</evidence>
<name>A0A433RYK7_9BACL</name>
<keyword evidence="2" id="KW-0472">Membrane</keyword>
<protein>
    <recommendedName>
        <fullName evidence="5">General stress protein</fullName>
    </recommendedName>
</protein>
<organism evidence="3 4">
    <name type="scientific">Candidatus Kurthia intestinigallinarum</name>
    <dbReference type="NCBI Taxonomy" id="1562256"/>
    <lineage>
        <taxon>Bacteria</taxon>
        <taxon>Bacillati</taxon>
        <taxon>Bacillota</taxon>
        <taxon>Bacilli</taxon>
        <taxon>Bacillales</taxon>
        <taxon>Caryophanaceae</taxon>
        <taxon>Kurthia</taxon>
    </lineage>
</organism>